<feature type="region of interest" description="Disordered" evidence="7">
    <location>
        <begin position="691"/>
        <end position="746"/>
    </location>
</feature>
<dbReference type="OrthoDB" id="20689at2759"/>
<dbReference type="PROSITE" id="PS00478">
    <property type="entry name" value="LIM_DOMAIN_1"/>
    <property type="match status" value="2"/>
</dbReference>
<proteinExistence type="predicted"/>
<evidence type="ECO:0000256" key="3">
    <source>
        <dbReference type="ARBA" id="ARBA00022737"/>
    </source>
</evidence>
<dbReference type="GO" id="GO:0030036">
    <property type="term" value="P:actin cytoskeleton organization"/>
    <property type="evidence" value="ECO:0007669"/>
    <property type="project" value="TreeGrafter"/>
</dbReference>
<dbReference type="SMART" id="SM00132">
    <property type="entry name" value="LIM"/>
    <property type="match status" value="3"/>
</dbReference>
<evidence type="ECO:0008006" key="12">
    <source>
        <dbReference type="Google" id="ProtNLM"/>
    </source>
</evidence>
<dbReference type="InterPro" id="IPR001781">
    <property type="entry name" value="Znf_LIM"/>
</dbReference>
<evidence type="ECO:0000259" key="9">
    <source>
        <dbReference type="PROSITE" id="PS50238"/>
    </source>
</evidence>
<dbReference type="InterPro" id="IPR000198">
    <property type="entry name" value="RhoGAP_dom"/>
</dbReference>
<feature type="region of interest" description="Disordered" evidence="7">
    <location>
        <begin position="323"/>
        <end position="347"/>
    </location>
</feature>
<evidence type="ECO:0000256" key="4">
    <source>
        <dbReference type="ARBA" id="ARBA00022833"/>
    </source>
</evidence>
<feature type="compositionally biased region" description="Pro residues" evidence="7">
    <location>
        <begin position="194"/>
        <end position="214"/>
    </location>
</feature>
<dbReference type="GO" id="GO:0005737">
    <property type="term" value="C:cytoplasm"/>
    <property type="evidence" value="ECO:0007669"/>
    <property type="project" value="TreeGrafter"/>
</dbReference>
<feature type="compositionally biased region" description="Basic and acidic residues" evidence="7">
    <location>
        <begin position="1087"/>
        <end position="1098"/>
    </location>
</feature>
<dbReference type="Pfam" id="PF00620">
    <property type="entry name" value="RhoGAP"/>
    <property type="match status" value="1"/>
</dbReference>
<dbReference type="PROSITE" id="PS50023">
    <property type="entry name" value="LIM_DOMAIN_2"/>
    <property type="match status" value="2"/>
</dbReference>
<evidence type="ECO:0000313" key="11">
    <source>
        <dbReference type="Proteomes" id="UP000245946"/>
    </source>
</evidence>
<organism evidence="10 11">
    <name type="scientific">Tilletiopsis washingtonensis</name>
    <dbReference type="NCBI Taxonomy" id="58919"/>
    <lineage>
        <taxon>Eukaryota</taxon>
        <taxon>Fungi</taxon>
        <taxon>Dikarya</taxon>
        <taxon>Basidiomycota</taxon>
        <taxon>Ustilaginomycotina</taxon>
        <taxon>Exobasidiomycetes</taxon>
        <taxon>Entylomatales</taxon>
        <taxon>Entylomatales incertae sedis</taxon>
        <taxon>Tilletiopsis</taxon>
    </lineage>
</organism>
<feature type="compositionally biased region" description="Low complexity" evidence="7">
    <location>
        <begin position="227"/>
        <end position="256"/>
    </location>
</feature>
<feature type="compositionally biased region" description="Low complexity" evidence="7">
    <location>
        <begin position="500"/>
        <end position="515"/>
    </location>
</feature>
<dbReference type="FunFam" id="2.10.110.10:FF:000058">
    <property type="entry name" value="Rho GTPase activator Lrg11"/>
    <property type="match status" value="1"/>
</dbReference>
<keyword evidence="6" id="KW-0440">LIM domain</keyword>
<reference evidence="10 11" key="1">
    <citation type="journal article" date="2018" name="Mol. Biol. Evol.">
        <title>Broad Genomic Sampling Reveals a Smut Pathogenic Ancestry of the Fungal Clade Ustilaginomycotina.</title>
        <authorList>
            <person name="Kijpornyongpan T."/>
            <person name="Mondo S.J."/>
            <person name="Barry K."/>
            <person name="Sandor L."/>
            <person name="Lee J."/>
            <person name="Lipzen A."/>
            <person name="Pangilinan J."/>
            <person name="LaButti K."/>
            <person name="Hainaut M."/>
            <person name="Henrissat B."/>
            <person name="Grigoriev I.V."/>
            <person name="Spatafora J.W."/>
            <person name="Aime M.C."/>
        </authorList>
    </citation>
    <scope>NUCLEOTIDE SEQUENCE [LARGE SCALE GENOMIC DNA]</scope>
    <source>
        <strain evidence="10 11">MCA 4186</strain>
    </source>
</reference>
<dbReference type="EMBL" id="KZ819309">
    <property type="protein sequence ID" value="PWN94766.1"/>
    <property type="molecule type" value="Genomic_DNA"/>
</dbReference>
<feature type="compositionally biased region" description="Polar residues" evidence="7">
    <location>
        <begin position="1017"/>
        <end position="1032"/>
    </location>
</feature>
<evidence type="ECO:0000256" key="6">
    <source>
        <dbReference type="PROSITE-ProRule" id="PRU00125"/>
    </source>
</evidence>
<feature type="compositionally biased region" description="Basic and acidic residues" evidence="7">
    <location>
        <begin position="117"/>
        <end position="126"/>
    </location>
</feature>
<evidence type="ECO:0000259" key="8">
    <source>
        <dbReference type="PROSITE" id="PS50023"/>
    </source>
</evidence>
<dbReference type="GO" id="GO:0030695">
    <property type="term" value="F:GTPase regulator activity"/>
    <property type="evidence" value="ECO:0007669"/>
    <property type="project" value="UniProtKB-ARBA"/>
</dbReference>
<feature type="compositionally biased region" description="Low complexity" evidence="7">
    <location>
        <begin position="324"/>
        <end position="339"/>
    </location>
</feature>
<dbReference type="GO" id="GO:0046872">
    <property type="term" value="F:metal ion binding"/>
    <property type="evidence" value="ECO:0007669"/>
    <property type="project" value="UniProtKB-KW"/>
</dbReference>
<dbReference type="SUPFAM" id="SSF57716">
    <property type="entry name" value="Glucocorticoid receptor-like (DNA-binding domain)"/>
    <property type="match status" value="3"/>
</dbReference>
<gene>
    <name evidence="10" type="ORF">FA09DRAFT_323517</name>
</gene>
<dbReference type="PANTHER" id="PTHR24215">
    <property type="entry name" value="RHO-GTPASE-ACTIVATING PROTEIN LRG1"/>
    <property type="match status" value="1"/>
</dbReference>
<feature type="region of interest" description="Disordered" evidence="7">
    <location>
        <begin position="1445"/>
        <end position="1481"/>
    </location>
</feature>
<evidence type="ECO:0000256" key="5">
    <source>
        <dbReference type="ARBA" id="ARBA00023242"/>
    </source>
</evidence>
<dbReference type="PANTHER" id="PTHR24215:SF10">
    <property type="entry name" value="RHO-GTPASE-ACTIVATING PROTEIN LRG1"/>
    <property type="match status" value="1"/>
</dbReference>
<feature type="compositionally biased region" description="Low complexity" evidence="7">
    <location>
        <begin position="945"/>
        <end position="959"/>
    </location>
</feature>
<feature type="compositionally biased region" description="Polar residues" evidence="7">
    <location>
        <begin position="26"/>
        <end position="39"/>
    </location>
</feature>
<feature type="region of interest" description="Disordered" evidence="7">
    <location>
        <begin position="1505"/>
        <end position="1647"/>
    </location>
</feature>
<feature type="compositionally biased region" description="Low complexity" evidence="7">
    <location>
        <begin position="1552"/>
        <end position="1564"/>
    </location>
</feature>
<dbReference type="Gene3D" id="1.10.555.10">
    <property type="entry name" value="Rho GTPase activation protein"/>
    <property type="match status" value="1"/>
</dbReference>
<feature type="domain" description="Rho-GAP" evidence="9">
    <location>
        <begin position="1210"/>
        <end position="1412"/>
    </location>
</feature>
<feature type="region of interest" description="Disordered" evidence="7">
    <location>
        <begin position="116"/>
        <end position="279"/>
    </location>
</feature>
<evidence type="ECO:0000256" key="2">
    <source>
        <dbReference type="ARBA" id="ARBA00022723"/>
    </source>
</evidence>
<feature type="compositionally biased region" description="Pro residues" evidence="7">
    <location>
        <begin position="801"/>
        <end position="811"/>
    </location>
</feature>
<feature type="region of interest" description="Disordered" evidence="7">
    <location>
        <begin position="784"/>
        <end position="812"/>
    </location>
</feature>
<dbReference type="GeneID" id="37268635"/>
<dbReference type="STRING" id="58919.A0A316Z0E2"/>
<feature type="compositionally biased region" description="Pro residues" evidence="7">
    <location>
        <begin position="1041"/>
        <end position="1052"/>
    </location>
</feature>
<feature type="compositionally biased region" description="Low complexity" evidence="7">
    <location>
        <begin position="996"/>
        <end position="1016"/>
    </location>
</feature>
<dbReference type="CDD" id="cd09392">
    <property type="entry name" value="LIM2_Lrg1p_like"/>
    <property type="match status" value="1"/>
</dbReference>
<feature type="compositionally biased region" description="Low complexity" evidence="7">
    <location>
        <begin position="165"/>
        <end position="193"/>
    </location>
</feature>
<dbReference type="SMART" id="SM00324">
    <property type="entry name" value="RhoGAP"/>
    <property type="match status" value="1"/>
</dbReference>
<feature type="compositionally biased region" description="Gly residues" evidence="7">
    <location>
        <begin position="1463"/>
        <end position="1475"/>
    </location>
</feature>
<evidence type="ECO:0000256" key="7">
    <source>
        <dbReference type="SAM" id="MobiDB-lite"/>
    </source>
</evidence>
<comment type="subcellular location">
    <subcellularLocation>
        <location evidence="1">Nucleus</location>
    </subcellularLocation>
</comment>
<protein>
    <recommendedName>
        <fullName evidence="12">RhoGAP-domain-containing protein</fullName>
    </recommendedName>
</protein>
<accession>A0A316Z0E2</accession>
<feature type="region of interest" description="Disordered" evidence="7">
    <location>
        <begin position="938"/>
        <end position="1106"/>
    </location>
</feature>
<feature type="region of interest" description="Disordered" evidence="7">
    <location>
        <begin position="1"/>
        <end position="50"/>
    </location>
</feature>
<sequence length="1647" mass="178317">MSPAVKETEPQSSLPGRAAGAETPQAGPSGSSGFSTASHTRPAGIARAASSQAAILAGTADLSLGAAGSAAMSQTLSAGAEPLSAAGEDTIAPLARSERRMDERIMSRAVDPSRWNWEAERARMEQSADSSGGGSASGLPGPPRPPPSRQASMTPDAFGNFPEPTGAARRAAASSSQRAGTSALSSSPSGTATAPPPTRPQPPRIDTTSPPPPRSSAAGASMQHMGTSSPLSSSADVLPVSSPVPSSSTQAPQQQAGRRESASKERSGSGPLAKKDQSCDACKKPMTGQFVRALGVVYHLDCFRCRDCNKVVAAKFFPATDDMGQSSPAGSSNSGSNHNALERKTSPTTGASKLFPLCETDYFRRLDLICANCSGALRGSYITALGKKFHVEHFTCSICPTVFGPQDSYYEHDGRVFCHFHYSTRFAIRCTGCRTAILKQFVEINRNNQDEHWHPECYMIHKFWNIKLCPTGSTPKDSASIAAEPTMLPGVPEPTNTGVAPATSAPASSEPTTEALETEANETPSSLKHKQRVMEEQVYRIWTVLSAFEESSAACISDMLRHVSSGRYLGGVRMAERFILHVEILFSAIDDLEKEARKEGAKGISHIREARMLCKKIVNFFSLLSHTQETGAQRMGITQELLSLVTGLAHYLKILIRIALTGALKLDREYENRAAISWFLNQLAFLAREGNSGSTENGASDDGKSPTSAPSSATHHDNGQHGSSDSRTYGYRSLPRSTSPLASEGGESATDLCVACSQTVEEECVRMGIYLRWHSSCLRCTTCRRPTQRDPSSSRTKAPEPEPSPDVPPALPASQFTLETTRRAPTDANGSASGAGRAGALVRSPYCPDCQTPNSRPGFESVSRLEQYAFLLRVALNRLYALLKKRGVVPPSPPSSQHADLPPETAAEQAADLYKDTDIKRVTSVNLDRKLSTKARVPHISTVVGSPSGQQTQGGSIQQRASPTEMGQQDPRRSPRPPRSPSPGQWETGRPAGAPSQQQSSYQSQQQQQQWQASQSGRASPNKQAGSASRDVSPNRHGAKPAPPQHYPPPIPAQQQQQQSHQQLSQQLSQQHAPGSIVPIRPAFARHNTDVRIRDDGPMRQPSGDDITAASLDAVTLADIPQLLEAEQAREQHRSLPSEGGRSLSELSALELFIVKHMAVMMIQQSALRDLVNLDDLVDFIEMRKNTFWGKLFKGGKDDKKIKKKGVFGIPLDVLVERNGADSTLGATATQLRVPSFVDDIVSAMRQMDMSIEGIFRKNGNIRRLATSAEALDRDSSTVNLSDDNPVQLAALLKKFLRELPDPLLTFKLHRMFVMAQKIEPETERRRILHLVTVLLPKAHRDTMEVLFVFLKWVASFSHIDEETGSKMDLQNLATVLGPNILYSKGTDPAKDETFLANRAVLNLLEHQDDFWKVPIELEAVLQDRELLSGSAELTSRDIIKRCEKHAKRARAGTGPSMQMGPGSQGRGAMPGGGQQQQRWVDGANRHQPDLHAPATMRQVGSDQAMNYSRSQGNAGSGAPMGHMGSSHSFPRSPVSEDPRGTPWGSNFSGGQQPQHYHQPQHPQHAPPPHHQQQPQHGYGASPYGSPTQPPRDQQPPQQGAPYNSSFGRVPGEQTPQRSGTPQGQFYTYDNDRPTSRSQQALEQRSS</sequence>
<dbReference type="SUPFAM" id="SSF48350">
    <property type="entry name" value="GTPase activation domain, GAP"/>
    <property type="match status" value="1"/>
</dbReference>
<name>A0A316Z0E2_9BASI</name>
<feature type="region of interest" description="Disordered" evidence="7">
    <location>
        <begin position="490"/>
        <end position="528"/>
    </location>
</feature>
<keyword evidence="3" id="KW-0677">Repeat</keyword>
<dbReference type="Pfam" id="PF00412">
    <property type="entry name" value="LIM"/>
    <property type="match status" value="2"/>
</dbReference>
<dbReference type="RefSeq" id="XP_025595045.1">
    <property type="nucleotide sequence ID" value="XM_025741091.1"/>
</dbReference>
<keyword evidence="2 6" id="KW-0479">Metal-binding</keyword>
<feature type="compositionally biased region" description="Low complexity" evidence="7">
    <location>
        <begin position="1053"/>
        <end position="1074"/>
    </location>
</feature>
<feature type="domain" description="LIM zinc-binding" evidence="8">
    <location>
        <begin position="277"/>
        <end position="336"/>
    </location>
</feature>
<dbReference type="CDD" id="cd09391">
    <property type="entry name" value="LIM1_Lrg1p_like"/>
    <property type="match status" value="1"/>
</dbReference>
<keyword evidence="4 6" id="KW-0862">Zinc</keyword>
<keyword evidence="11" id="KW-1185">Reference proteome</keyword>
<feature type="compositionally biased region" description="Polar residues" evidence="7">
    <location>
        <begin position="1505"/>
        <end position="1514"/>
    </location>
</feature>
<dbReference type="Proteomes" id="UP000245946">
    <property type="component" value="Unassembled WGS sequence"/>
</dbReference>
<feature type="domain" description="LIM zinc-binding" evidence="8">
    <location>
        <begin position="368"/>
        <end position="428"/>
    </location>
</feature>
<feature type="compositionally biased region" description="Polar residues" evidence="7">
    <location>
        <begin position="1614"/>
        <end position="1628"/>
    </location>
</feature>
<dbReference type="InterPro" id="IPR008936">
    <property type="entry name" value="Rho_GTPase_activation_prot"/>
</dbReference>
<keyword evidence="5" id="KW-0539">Nucleus</keyword>
<dbReference type="GO" id="GO:0007165">
    <property type="term" value="P:signal transduction"/>
    <property type="evidence" value="ECO:0007669"/>
    <property type="project" value="InterPro"/>
</dbReference>
<feature type="compositionally biased region" description="Basic and acidic residues" evidence="7">
    <location>
        <begin position="257"/>
        <end position="279"/>
    </location>
</feature>
<dbReference type="GO" id="GO:0005634">
    <property type="term" value="C:nucleus"/>
    <property type="evidence" value="ECO:0007669"/>
    <property type="project" value="UniProtKB-SubCell"/>
</dbReference>
<evidence type="ECO:0000313" key="10">
    <source>
        <dbReference type="EMBL" id="PWN94766.1"/>
    </source>
</evidence>
<feature type="compositionally biased region" description="Polar residues" evidence="7">
    <location>
        <begin position="1636"/>
        <end position="1647"/>
    </location>
</feature>
<dbReference type="PROSITE" id="PS50238">
    <property type="entry name" value="RHOGAP"/>
    <property type="match status" value="1"/>
</dbReference>
<dbReference type="Gene3D" id="2.10.110.10">
    <property type="entry name" value="Cysteine Rich Protein"/>
    <property type="match status" value="4"/>
</dbReference>
<evidence type="ECO:0000256" key="1">
    <source>
        <dbReference type="ARBA" id="ARBA00004123"/>
    </source>
</evidence>